<dbReference type="Pfam" id="PF07963">
    <property type="entry name" value="N_methyl"/>
    <property type="match status" value="1"/>
</dbReference>
<keyword evidence="1" id="KW-0488">Methylation</keyword>
<keyword evidence="2" id="KW-0472">Membrane</keyword>
<proteinExistence type="predicted"/>
<evidence type="ECO:0008006" key="5">
    <source>
        <dbReference type="Google" id="ProtNLM"/>
    </source>
</evidence>
<sequence length="147" mass="15915">MLKQKQISAFYHKRGFTLIELLVVIAIIGVLASIVMVSINNTRARARDDRRAADIKAIRDALAMYQVQHTTYPAQAVETKITGSDAMSLALVGDKAMTSVPVDPVNTGASIYTYQSLAGASTYVIKFCLETNSLKGYVQGCGNQITP</sequence>
<comment type="caution">
    <text evidence="3">The sequence shown here is derived from an EMBL/GenBank/DDBJ whole genome shotgun (WGS) entry which is preliminary data.</text>
</comment>
<dbReference type="InterPro" id="IPR000983">
    <property type="entry name" value="Bac_GSPG_pilin"/>
</dbReference>
<feature type="transmembrane region" description="Helical" evidence="2">
    <location>
        <begin position="21"/>
        <end position="39"/>
    </location>
</feature>
<dbReference type="Gene3D" id="3.30.700.10">
    <property type="entry name" value="Glycoprotein, Type 4 Pilin"/>
    <property type="match status" value="1"/>
</dbReference>
<dbReference type="PROSITE" id="PS00409">
    <property type="entry name" value="PROKAR_NTER_METHYL"/>
    <property type="match status" value="1"/>
</dbReference>
<reference evidence="3 4" key="1">
    <citation type="journal article" date="2016" name="Nat. Commun.">
        <title>Thousands of microbial genomes shed light on interconnected biogeochemical processes in an aquifer system.</title>
        <authorList>
            <person name="Anantharaman K."/>
            <person name="Brown C.T."/>
            <person name="Hug L.A."/>
            <person name="Sharon I."/>
            <person name="Castelle C.J."/>
            <person name="Probst A.J."/>
            <person name="Thomas B.C."/>
            <person name="Singh A."/>
            <person name="Wilkins M.J."/>
            <person name="Karaoz U."/>
            <person name="Brodie E.L."/>
            <person name="Williams K.H."/>
            <person name="Hubbard S.S."/>
            <person name="Banfield J.F."/>
        </authorList>
    </citation>
    <scope>NUCLEOTIDE SEQUENCE [LARGE SCALE GENOMIC DNA]</scope>
</reference>
<dbReference type="InterPro" id="IPR045584">
    <property type="entry name" value="Pilin-like"/>
</dbReference>
<dbReference type="PANTHER" id="PTHR30093">
    <property type="entry name" value="GENERAL SECRETION PATHWAY PROTEIN G"/>
    <property type="match status" value="1"/>
</dbReference>
<dbReference type="AlphaFoldDB" id="A0A1G2FTC0"/>
<dbReference type="Proteomes" id="UP000177126">
    <property type="component" value="Unassembled WGS sequence"/>
</dbReference>
<keyword evidence="2" id="KW-0812">Transmembrane</keyword>
<dbReference type="PRINTS" id="PR00813">
    <property type="entry name" value="BCTERIALGSPG"/>
</dbReference>
<dbReference type="NCBIfam" id="TIGR02532">
    <property type="entry name" value="IV_pilin_GFxxxE"/>
    <property type="match status" value="1"/>
</dbReference>
<evidence type="ECO:0000313" key="4">
    <source>
        <dbReference type="Proteomes" id="UP000177126"/>
    </source>
</evidence>
<evidence type="ECO:0000256" key="1">
    <source>
        <dbReference type="ARBA" id="ARBA00022481"/>
    </source>
</evidence>
<organism evidence="3 4">
    <name type="scientific">Candidatus Portnoybacteria bacterium RIFCSPLOWO2_02_FULL_39_11</name>
    <dbReference type="NCBI Taxonomy" id="1802001"/>
    <lineage>
        <taxon>Bacteria</taxon>
        <taxon>Candidatus Portnoyibacteriota</taxon>
    </lineage>
</organism>
<dbReference type="SUPFAM" id="SSF54523">
    <property type="entry name" value="Pili subunits"/>
    <property type="match status" value="1"/>
</dbReference>
<dbReference type="GO" id="GO:0015628">
    <property type="term" value="P:protein secretion by the type II secretion system"/>
    <property type="evidence" value="ECO:0007669"/>
    <property type="project" value="InterPro"/>
</dbReference>
<dbReference type="EMBL" id="MHNF01000024">
    <property type="protein sequence ID" value="OGZ40868.1"/>
    <property type="molecule type" value="Genomic_DNA"/>
</dbReference>
<keyword evidence="2" id="KW-1133">Transmembrane helix</keyword>
<protein>
    <recommendedName>
        <fullName evidence="5">Type II secretion system protein GspG C-terminal domain-containing protein</fullName>
    </recommendedName>
</protein>
<evidence type="ECO:0000256" key="2">
    <source>
        <dbReference type="SAM" id="Phobius"/>
    </source>
</evidence>
<dbReference type="GO" id="GO:0015627">
    <property type="term" value="C:type II protein secretion system complex"/>
    <property type="evidence" value="ECO:0007669"/>
    <property type="project" value="InterPro"/>
</dbReference>
<name>A0A1G2FTC0_9BACT</name>
<accession>A0A1G2FTC0</accession>
<dbReference type="InterPro" id="IPR012902">
    <property type="entry name" value="N_methyl_site"/>
</dbReference>
<evidence type="ECO:0000313" key="3">
    <source>
        <dbReference type="EMBL" id="OGZ40868.1"/>
    </source>
</evidence>
<gene>
    <name evidence="3" type="ORF">A3B04_03780</name>
</gene>